<accession>A0A103XU66</accession>
<proteinExistence type="predicted"/>
<dbReference type="AlphaFoldDB" id="A0A103XU66"/>
<dbReference type="Proteomes" id="UP000243975">
    <property type="component" value="Unassembled WGS sequence"/>
</dbReference>
<reference evidence="1 2" key="1">
    <citation type="journal article" date="2016" name="Sci. Rep.">
        <title>The genome sequence of the outbreeding globe artichoke constructed de novo incorporating a phase-aware low-pass sequencing strategy of F1 progeny.</title>
        <authorList>
            <person name="Scaglione D."/>
            <person name="Reyes-Chin-Wo S."/>
            <person name="Acquadro A."/>
            <person name="Froenicke L."/>
            <person name="Portis E."/>
            <person name="Beitel C."/>
            <person name="Tirone M."/>
            <person name="Mauro R."/>
            <person name="Lo Monaco A."/>
            <person name="Mauromicale G."/>
            <person name="Faccioli P."/>
            <person name="Cattivelli L."/>
            <person name="Rieseberg L."/>
            <person name="Michelmore R."/>
            <person name="Lanteri S."/>
        </authorList>
    </citation>
    <scope>NUCLEOTIDE SEQUENCE [LARGE SCALE GENOMIC DNA]</scope>
    <source>
        <strain evidence="1">2C</strain>
    </source>
</reference>
<sequence length="147" mass="17336">MLLPSLPTRNRSCFLPSFLQKLKSYRSTIFSRREKQWSGLLDWKLEIKQIEDKNSRTMLEELGVALVQTGRRKGRTGSLLLTENNIPKHINPPRRGMKVDTKMQHFDVRQVSKFYDFYCWFCSKITTIIVKLQNILQLMSLSIFPKL</sequence>
<dbReference type="Gramene" id="KVH96944">
    <property type="protein sequence ID" value="KVH96944"/>
    <property type="gene ID" value="Ccrd_000963"/>
</dbReference>
<evidence type="ECO:0000313" key="2">
    <source>
        <dbReference type="Proteomes" id="UP000243975"/>
    </source>
</evidence>
<evidence type="ECO:0000313" key="1">
    <source>
        <dbReference type="EMBL" id="KVH96944.1"/>
    </source>
</evidence>
<keyword evidence="2" id="KW-1185">Reference proteome</keyword>
<gene>
    <name evidence="1" type="ORF">Ccrd_000963</name>
</gene>
<organism evidence="1 2">
    <name type="scientific">Cynara cardunculus var. scolymus</name>
    <name type="common">Globe artichoke</name>
    <name type="synonym">Cynara scolymus</name>
    <dbReference type="NCBI Taxonomy" id="59895"/>
    <lineage>
        <taxon>Eukaryota</taxon>
        <taxon>Viridiplantae</taxon>
        <taxon>Streptophyta</taxon>
        <taxon>Embryophyta</taxon>
        <taxon>Tracheophyta</taxon>
        <taxon>Spermatophyta</taxon>
        <taxon>Magnoliopsida</taxon>
        <taxon>eudicotyledons</taxon>
        <taxon>Gunneridae</taxon>
        <taxon>Pentapetalae</taxon>
        <taxon>asterids</taxon>
        <taxon>campanulids</taxon>
        <taxon>Asterales</taxon>
        <taxon>Asteraceae</taxon>
        <taxon>Carduoideae</taxon>
        <taxon>Cardueae</taxon>
        <taxon>Carduinae</taxon>
        <taxon>Cynara</taxon>
    </lineage>
</organism>
<dbReference type="EMBL" id="LEKV01004000">
    <property type="protein sequence ID" value="KVH96944.1"/>
    <property type="molecule type" value="Genomic_DNA"/>
</dbReference>
<name>A0A103XU66_CYNCS</name>
<protein>
    <submittedName>
        <fullName evidence="1">Uncharacterized protein</fullName>
    </submittedName>
</protein>
<comment type="caution">
    <text evidence="1">The sequence shown here is derived from an EMBL/GenBank/DDBJ whole genome shotgun (WGS) entry which is preliminary data.</text>
</comment>